<keyword evidence="2" id="KW-0813">Transport</keyword>
<gene>
    <name evidence="15" type="ORF">PISL3812_09283</name>
</gene>
<dbReference type="CDD" id="cd21676">
    <property type="entry name" value="SMP_Mug190"/>
    <property type="match status" value="1"/>
</dbReference>
<keyword evidence="16" id="KW-1185">Reference proteome</keyword>
<dbReference type="Proteomes" id="UP000054383">
    <property type="component" value="Unassembled WGS sequence"/>
</dbReference>
<feature type="compositionally biased region" description="Basic and acidic residues" evidence="11">
    <location>
        <begin position="622"/>
        <end position="633"/>
    </location>
</feature>
<evidence type="ECO:0000256" key="10">
    <source>
        <dbReference type="ARBA" id="ARBA00023136"/>
    </source>
</evidence>
<evidence type="ECO:0000256" key="8">
    <source>
        <dbReference type="ARBA" id="ARBA00023055"/>
    </source>
</evidence>
<keyword evidence="6" id="KW-0256">Endoplasmic reticulum</keyword>
<dbReference type="OrthoDB" id="419768at2759"/>
<feature type="transmembrane region" description="Helical" evidence="12">
    <location>
        <begin position="197"/>
        <end position="213"/>
    </location>
</feature>
<feature type="domain" description="SMP-LTD" evidence="14">
    <location>
        <begin position="240"/>
        <end position="467"/>
    </location>
</feature>
<dbReference type="InterPro" id="IPR037767">
    <property type="entry name" value="C2A_Mug190-like"/>
</dbReference>
<evidence type="ECO:0000256" key="11">
    <source>
        <dbReference type="SAM" id="MobiDB-lite"/>
    </source>
</evidence>
<dbReference type="PANTHER" id="PTHR47348:SF3">
    <property type="entry name" value="MEIOTICALLY UP-REGULATED GENE 190 PROTEIN"/>
    <property type="match status" value="1"/>
</dbReference>
<feature type="compositionally biased region" description="Acidic residues" evidence="11">
    <location>
        <begin position="1093"/>
        <end position="1107"/>
    </location>
</feature>
<dbReference type="GO" id="GO:0061817">
    <property type="term" value="P:endoplasmic reticulum-plasma membrane tethering"/>
    <property type="evidence" value="ECO:0007669"/>
    <property type="project" value="InterPro"/>
</dbReference>
<dbReference type="OMA" id="WDSDRNT"/>
<evidence type="ECO:0000259" key="13">
    <source>
        <dbReference type="PROSITE" id="PS50004"/>
    </source>
</evidence>
<evidence type="ECO:0000256" key="3">
    <source>
        <dbReference type="ARBA" id="ARBA00022553"/>
    </source>
</evidence>
<dbReference type="GO" id="GO:0005789">
    <property type="term" value="C:endoplasmic reticulum membrane"/>
    <property type="evidence" value="ECO:0007669"/>
    <property type="project" value="UniProtKB-SubCell"/>
</dbReference>
<feature type="region of interest" description="Disordered" evidence="11">
    <location>
        <begin position="1076"/>
        <end position="1154"/>
    </location>
</feature>
<dbReference type="SMART" id="SM00239">
    <property type="entry name" value="C2"/>
    <property type="match status" value="2"/>
</dbReference>
<dbReference type="Pfam" id="PF25331">
    <property type="entry name" value="C2_Mug190_3rd"/>
    <property type="match status" value="1"/>
</dbReference>
<keyword evidence="7 12" id="KW-1133">Transmembrane helix</keyword>
<proteinExistence type="predicted"/>
<dbReference type="SUPFAM" id="SSF49562">
    <property type="entry name" value="C2 domain (Calcium/lipid-binding domain, CaLB)"/>
    <property type="match status" value="2"/>
</dbReference>
<evidence type="ECO:0000313" key="15">
    <source>
        <dbReference type="EMBL" id="CRG92227.1"/>
    </source>
</evidence>
<evidence type="ECO:0000256" key="4">
    <source>
        <dbReference type="ARBA" id="ARBA00022692"/>
    </source>
</evidence>
<dbReference type="Pfam" id="PF25669">
    <property type="entry name" value="SMP_MUG190-like"/>
    <property type="match status" value="1"/>
</dbReference>
<dbReference type="PANTHER" id="PTHR47348">
    <property type="entry name" value="MEIOTICALLY UP-REGULATED GENE 190 PROTEIN"/>
    <property type="match status" value="1"/>
</dbReference>
<evidence type="ECO:0000256" key="5">
    <source>
        <dbReference type="ARBA" id="ARBA00022737"/>
    </source>
</evidence>
<keyword evidence="9" id="KW-0446">Lipid-binding</keyword>
<sequence>MAPQAGPGSHWSATNPIPNIQKFVENLDKDKKDRDQQIDEEIKRRQQNAQKSSQAVDHEVAELSNKKTRQVTDPVTGREVSIEDVGKQYMDDIENPTLTVPNANLDKPTPVKTDASQDIEEYKNNQDITAPPDPIAQGTTSDVPIHGERTNILFHPTPSVSYQPMFENLEKRANGLAAGIAFAVIVLGRAFGGSLWGLIPLSFCLASGVYLWMKEVIRSGREYEWQSESVRGETATANLLPESVEWMNALLGVTWSLLNPEMFSSVADTIEDIMQASVPSVIENVRVSEIDQGNNPIRILSIRSLPDSHVQDMKENIRKEDKKNKDPQEAAADEEGGDYYNLEVSFAYHAMPTGESTSEKARNMHMQLVFYLGMKGLFGVPFPIFTELIELIGTVRLRFQMTPEPPFAKSVTFTLMGLPHVRAGCIPLVKRGVNILNLPLISNFVNYAIGAAASLYVAPKSMSLDLSMMLKGDDIQKDTLALGVFWIRIHRAVGLSKQDRRGSDGGGSDPYINLSFSKYGKPMYCTRVITDDLNPIWEETTALLVTPELIKADEQLSVELWDSDRNSADDIVGKVELSIQEMIRHPGKMYQHASKLEGMDDGSSMPGELRWEVGYFGKPRLRPELRTDGKNQDLPENLRNNPMLQDEKGVINNDEEDAVTHTPPDPLWPSGICSIVIHQIVSLQLENIKGTQGSRKGKEFEPAKSYGENTEEQGKELPTSYCTILLNDQLAYRTRAKAVSSRPIFNAGTERFVRDWRSTIVTVTVRDQRHREHDPILGVVSLKLSDLMKTSSQVTRWYPLDGGIGFGRIRVSLLFRSVETKLPPNMLGWDVGTFEFLSARVTLKGFSQTAKLWLRTGGSTGKISKTLCKQDGDSQYFDLSEESRRPRLPVKYRYRSPVVFEIRVPGKRSTAGYAMLWLQHLVDNEETPVDIPIWATKRGDRLIQNYVTEENAQTLGLDALDDLTEIGRVQFTGRFSPGMDESHEHFVTDNDSRETFETWEACQAEGVRSGSVSVEIPESVREMHEKSLVQGRDVIREASPAERKRWLSKDGVDWSGTFGEDPSSFVEEQQTTNKIIDGSNQVAENDDNNNNYDDPEDSHDDSSDDEDGTKTNRTSFTTSSSGGQSSKSGNRANKRSEHRKQRGLMQWKPARNASFAKDEATFALRKVKRKFGMGDLTGREPSVETETGA</sequence>
<keyword evidence="3" id="KW-0597">Phosphoprotein</keyword>
<dbReference type="AlphaFoldDB" id="A0A0U1M9E3"/>
<evidence type="ECO:0000256" key="12">
    <source>
        <dbReference type="SAM" id="Phobius"/>
    </source>
</evidence>
<dbReference type="CDD" id="cd04052">
    <property type="entry name" value="C2B_Tricalbin-like"/>
    <property type="match status" value="1"/>
</dbReference>
<evidence type="ECO:0000256" key="7">
    <source>
        <dbReference type="ARBA" id="ARBA00022989"/>
    </source>
</evidence>
<protein>
    <submittedName>
        <fullName evidence="15">Meiotically up-regulated gene 190 protein</fullName>
    </submittedName>
</protein>
<evidence type="ECO:0000256" key="9">
    <source>
        <dbReference type="ARBA" id="ARBA00023121"/>
    </source>
</evidence>
<dbReference type="STRING" id="28573.A0A0U1M9E3"/>
<dbReference type="InterPro" id="IPR035892">
    <property type="entry name" value="C2_domain_sf"/>
</dbReference>
<feature type="domain" description="C2" evidence="13">
    <location>
        <begin position="653"/>
        <end position="798"/>
    </location>
</feature>
<feature type="compositionally biased region" description="Low complexity" evidence="11">
    <location>
        <begin position="1111"/>
        <end position="1131"/>
    </location>
</feature>
<feature type="transmembrane region" description="Helical" evidence="12">
    <location>
        <begin position="368"/>
        <end position="386"/>
    </location>
</feature>
<evidence type="ECO:0000313" key="16">
    <source>
        <dbReference type="Proteomes" id="UP000054383"/>
    </source>
</evidence>
<feature type="compositionally biased region" description="Basic and acidic residues" evidence="11">
    <location>
        <begin position="56"/>
        <end position="65"/>
    </location>
</feature>
<evidence type="ECO:0000259" key="14">
    <source>
        <dbReference type="PROSITE" id="PS51847"/>
    </source>
</evidence>
<dbReference type="InterPro" id="IPR037765">
    <property type="entry name" value="C2B_Tricalbin"/>
</dbReference>
<accession>A0A0U1M9E3</accession>
<feature type="region of interest" description="Disordered" evidence="11">
    <location>
        <begin position="1"/>
        <end position="20"/>
    </location>
</feature>
<dbReference type="InterPro" id="IPR000008">
    <property type="entry name" value="C2_dom"/>
</dbReference>
<evidence type="ECO:0000256" key="6">
    <source>
        <dbReference type="ARBA" id="ARBA00022824"/>
    </source>
</evidence>
<feature type="region of interest" description="Disordered" evidence="11">
    <location>
        <begin position="693"/>
        <end position="712"/>
    </location>
</feature>
<dbReference type="PROSITE" id="PS50004">
    <property type="entry name" value="C2"/>
    <property type="match status" value="2"/>
</dbReference>
<organism evidence="15 16">
    <name type="scientific">Talaromyces islandicus</name>
    <name type="common">Penicillium islandicum</name>
    <dbReference type="NCBI Taxonomy" id="28573"/>
    <lineage>
        <taxon>Eukaryota</taxon>
        <taxon>Fungi</taxon>
        <taxon>Dikarya</taxon>
        <taxon>Ascomycota</taxon>
        <taxon>Pezizomycotina</taxon>
        <taxon>Eurotiomycetes</taxon>
        <taxon>Eurotiomycetidae</taxon>
        <taxon>Eurotiales</taxon>
        <taxon>Trichocomaceae</taxon>
        <taxon>Talaromyces</taxon>
        <taxon>Talaromyces sect. Islandici</taxon>
    </lineage>
</organism>
<keyword evidence="8" id="KW-0445">Lipid transport</keyword>
<dbReference type="PROSITE" id="PS51847">
    <property type="entry name" value="SMP"/>
    <property type="match status" value="1"/>
</dbReference>
<feature type="region of interest" description="Disordered" evidence="11">
    <location>
        <begin position="622"/>
        <end position="641"/>
    </location>
</feature>
<dbReference type="InterPro" id="IPR057349">
    <property type="entry name" value="C2_Mug190_3rd"/>
</dbReference>
<dbReference type="GO" id="GO:0006869">
    <property type="term" value="P:lipid transport"/>
    <property type="evidence" value="ECO:0007669"/>
    <property type="project" value="UniProtKB-KW"/>
</dbReference>
<dbReference type="GO" id="GO:0008289">
    <property type="term" value="F:lipid binding"/>
    <property type="evidence" value="ECO:0007669"/>
    <property type="project" value="UniProtKB-KW"/>
</dbReference>
<evidence type="ECO:0000256" key="2">
    <source>
        <dbReference type="ARBA" id="ARBA00022448"/>
    </source>
</evidence>
<reference evidence="15 16" key="1">
    <citation type="submission" date="2015-04" db="EMBL/GenBank/DDBJ databases">
        <authorList>
            <person name="Syromyatnikov M.Y."/>
            <person name="Popov V.N."/>
        </authorList>
    </citation>
    <scope>NUCLEOTIDE SEQUENCE [LARGE SCALE GENOMIC DNA]</scope>
    <source>
        <strain evidence="15">WF-38-12</strain>
    </source>
</reference>
<keyword evidence="5" id="KW-0677">Repeat</keyword>
<dbReference type="CDD" id="cd04041">
    <property type="entry name" value="C2A_fungal"/>
    <property type="match status" value="1"/>
</dbReference>
<comment type="subcellular location">
    <subcellularLocation>
        <location evidence="1">Endoplasmic reticulum membrane</location>
    </subcellularLocation>
</comment>
<dbReference type="Pfam" id="PF00168">
    <property type="entry name" value="C2"/>
    <property type="match status" value="2"/>
</dbReference>
<name>A0A0U1M9E3_TALIS</name>
<feature type="region of interest" description="Disordered" evidence="11">
    <location>
        <begin position="43"/>
        <end position="79"/>
    </location>
</feature>
<feature type="compositionally biased region" description="Basic residues" evidence="11">
    <location>
        <begin position="1132"/>
        <end position="1142"/>
    </location>
</feature>
<feature type="domain" description="C2" evidence="13">
    <location>
        <begin position="460"/>
        <end position="592"/>
    </location>
</feature>
<keyword evidence="4 12" id="KW-0812">Transmembrane</keyword>
<keyword evidence="10 12" id="KW-0472">Membrane</keyword>
<dbReference type="EMBL" id="CVMT01000012">
    <property type="protein sequence ID" value="CRG92227.1"/>
    <property type="molecule type" value="Genomic_DNA"/>
</dbReference>
<dbReference type="InterPro" id="IPR031468">
    <property type="entry name" value="SMP_LBD"/>
</dbReference>
<evidence type="ECO:0000256" key="1">
    <source>
        <dbReference type="ARBA" id="ARBA00004586"/>
    </source>
</evidence>
<dbReference type="Gene3D" id="2.60.40.150">
    <property type="entry name" value="C2 domain"/>
    <property type="match status" value="2"/>
</dbReference>